<reference evidence="1 2" key="1">
    <citation type="submission" date="2024-04" db="EMBL/GenBank/DDBJ databases">
        <authorList>
            <person name="Rising A."/>
            <person name="Reimegard J."/>
            <person name="Sonavane S."/>
            <person name="Akerstrom W."/>
            <person name="Nylinder S."/>
            <person name="Hedman E."/>
            <person name="Kallberg Y."/>
        </authorList>
    </citation>
    <scope>NUCLEOTIDE SEQUENCE [LARGE SCALE GENOMIC DNA]</scope>
</reference>
<name>A0AAV1ZZU8_9ARAC</name>
<dbReference type="AlphaFoldDB" id="A0AAV1ZZU8"/>
<keyword evidence="2" id="KW-1185">Reference proteome</keyword>
<sequence length="58" mass="6284">MTSGARLHICQDELPSALHFLGPSISFVSMASGIWLPSPFTGRQVQRTLCLANDLKLA</sequence>
<gene>
    <name evidence="1" type="ORF">LARSCL_LOCUS8785</name>
</gene>
<feature type="non-terminal residue" evidence="1">
    <location>
        <position position="58"/>
    </location>
</feature>
<dbReference type="EMBL" id="CAXIEN010000095">
    <property type="protein sequence ID" value="CAL1276659.1"/>
    <property type="molecule type" value="Genomic_DNA"/>
</dbReference>
<evidence type="ECO:0000313" key="2">
    <source>
        <dbReference type="Proteomes" id="UP001497382"/>
    </source>
</evidence>
<accession>A0AAV1ZZU8</accession>
<protein>
    <submittedName>
        <fullName evidence="1">Uncharacterized protein</fullName>
    </submittedName>
</protein>
<comment type="caution">
    <text evidence="1">The sequence shown here is derived from an EMBL/GenBank/DDBJ whole genome shotgun (WGS) entry which is preliminary data.</text>
</comment>
<evidence type="ECO:0000313" key="1">
    <source>
        <dbReference type="EMBL" id="CAL1276659.1"/>
    </source>
</evidence>
<dbReference type="Proteomes" id="UP001497382">
    <property type="component" value="Unassembled WGS sequence"/>
</dbReference>
<proteinExistence type="predicted"/>
<organism evidence="1 2">
    <name type="scientific">Larinioides sclopetarius</name>
    <dbReference type="NCBI Taxonomy" id="280406"/>
    <lineage>
        <taxon>Eukaryota</taxon>
        <taxon>Metazoa</taxon>
        <taxon>Ecdysozoa</taxon>
        <taxon>Arthropoda</taxon>
        <taxon>Chelicerata</taxon>
        <taxon>Arachnida</taxon>
        <taxon>Araneae</taxon>
        <taxon>Araneomorphae</taxon>
        <taxon>Entelegynae</taxon>
        <taxon>Araneoidea</taxon>
        <taxon>Araneidae</taxon>
        <taxon>Larinioides</taxon>
    </lineage>
</organism>